<feature type="domain" description="DUF5709" evidence="2">
    <location>
        <begin position="92"/>
        <end position="140"/>
    </location>
</feature>
<gene>
    <name evidence="3" type="ORF">KGQ19_14325</name>
</gene>
<feature type="region of interest" description="Disordered" evidence="1">
    <location>
        <begin position="1"/>
        <end position="152"/>
    </location>
</feature>
<evidence type="ECO:0000313" key="3">
    <source>
        <dbReference type="EMBL" id="MBS2548042.1"/>
    </source>
</evidence>
<sequence length="152" mass="15809">MSSGFADDVYLPQPDPDAQDPLEQLDGSDTLVSGPDDLDTGYSPPERPMALRDPETMDERLAEETPDDDGPPADWDGIGDHAGADGEPMGDQVGGRRSGRLVAPDEGAHSGGNSDLSAQDVGIDGGAASAEEAAMHVVDDEELDGEYDDAID</sequence>
<proteinExistence type="predicted"/>
<evidence type="ECO:0000259" key="2">
    <source>
        <dbReference type="Pfam" id="PF18970"/>
    </source>
</evidence>
<dbReference type="RefSeq" id="WP_212009619.1">
    <property type="nucleotide sequence ID" value="NZ_JAAFYZ010000040.1"/>
</dbReference>
<accession>A0ABS5KPS0</accession>
<protein>
    <recommendedName>
        <fullName evidence="2">DUF5709 domain-containing protein</fullName>
    </recommendedName>
</protein>
<feature type="compositionally biased region" description="Acidic residues" evidence="1">
    <location>
        <begin position="139"/>
        <end position="152"/>
    </location>
</feature>
<evidence type="ECO:0000313" key="4">
    <source>
        <dbReference type="Proteomes" id="UP000730482"/>
    </source>
</evidence>
<dbReference type="InterPro" id="IPR043763">
    <property type="entry name" value="DUF5709"/>
</dbReference>
<evidence type="ECO:0000256" key="1">
    <source>
        <dbReference type="SAM" id="MobiDB-lite"/>
    </source>
</evidence>
<reference evidence="3 4" key="1">
    <citation type="submission" date="2020-02" db="EMBL/GenBank/DDBJ databases">
        <title>Acidophilic actinobacteria isolated from forest soil.</title>
        <authorList>
            <person name="Golinska P."/>
        </authorList>
    </citation>
    <scope>NUCLEOTIDE SEQUENCE [LARGE SCALE GENOMIC DNA]</scope>
    <source>
        <strain evidence="3 4">NL8</strain>
    </source>
</reference>
<dbReference type="EMBL" id="JAAFYZ010000040">
    <property type="protein sequence ID" value="MBS2548042.1"/>
    <property type="molecule type" value="Genomic_DNA"/>
</dbReference>
<dbReference type="Proteomes" id="UP000730482">
    <property type="component" value="Unassembled WGS sequence"/>
</dbReference>
<organism evidence="3 4">
    <name type="scientific">Catenulispora pinistramenti</name>
    <dbReference type="NCBI Taxonomy" id="2705254"/>
    <lineage>
        <taxon>Bacteria</taxon>
        <taxon>Bacillati</taxon>
        <taxon>Actinomycetota</taxon>
        <taxon>Actinomycetes</taxon>
        <taxon>Catenulisporales</taxon>
        <taxon>Catenulisporaceae</taxon>
        <taxon>Catenulispora</taxon>
    </lineage>
</organism>
<name>A0ABS5KPS0_9ACTN</name>
<keyword evidence="4" id="KW-1185">Reference proteome</keyword>
<feature type="compositionally biased region" description="Basic and acidic residues" evidence="1">
    <location>
        <begin position="49"/>
        <end position="63"/>
    </location>
</feature>
<dbReference type="Pfam" id="PF18970">
    <property type="entry name" value="DUF5709"/>
    <property type="match status" value="1"/>
</dbReference>
<comment type="caution">
    <text evidence="3">The sequence shown here is derived from an EMBL/GenBank/DDBJ whole genome shotgun (WGS) entry which is preliminary data.</text>
</comment>